<gene>
    <name evidence="1" type="ORF">BECKFW1821C_GA0114237_100134</name>
</gene>
<dbReference type="AlphaFoldDB" id="A0A450T3U9"/>
<accession>A0A450T3U9</accession>
<protein>
    <submittedName>
        <fullName evidence="1">Uncharacterized protein</fullName>
    </submittedName>
</protein>
<proteinExistence type="predicted"/>
<reference evidence="1" key="1">
    <citation type="submission" date="2019-02" db="EMBL/GenBank/DDBJ databases">
        <authorList>
            <person name="Gruber-Vodicka R. H."/>
            <person name="Seah K. B. B."/>
        </authorList>
    </citation>
    <scope>NUCLEOTIDE SEQUENCE</scope>
    <source>
        <strain evidence="1">BECK_BZ131</strain>
    </source>
</reference>
<organism evidence="1">
    <name type="scientific">Candidatus Kentrum sp. FW</name>
    <dbReference type="NCBI Taxonomy" id="2126338"/>
    <lineage>
        <taxon>Bacteria</taxon>
        <taxon>Pseudomonadati</taxon>
        <taxon>Pseudomonadota</taxon>
        <taxon>Gammaproteobacteria</taxon>
        <taxon>Candidatus Kentrum</taxon>
    </lineage>
</organism>
<evidence type="ECO:0000313" key="1">
    <source>
        <dbReference type="EMBL" id="VFJ61253.1"/>
    </source>
</evidence>
<sequence length="81" mass="8643">MANAIGAAIAQVGGETDRIFSYAELGREQALAEAQSVAWRYAVNAGADTETLRIVDIEEVSLAYLPNHAVKIRVKVIGDLA</sequence>
<dbReference type="EMBL" id="CAADFE010000001">
    <property type="protein sequence ID" value="VFJ61253.1"/>
    <property type="molecule type" value="Genomic_DNA"/>
</dbReference>
<name>A0A450T3U9_9GAMM</name>